<dbReference type="GO" id="GO:0003677">
    <property type="term" value="F:DNA binding"/>
    <property type="evidence" value="ECO:0007669"/>
    <property type="project" value="UniProtKB-UniRule"/>
</dbReference>
<dbReference type="SUPFAM" id="SSF48498">
    <property type="entry name" value="Tetracyclin repressor-like, C-terminal domain"/>
    <property type="match status" value="1"/>
</dbReference>
<dbReference type="Proteomes" id="UP000655868">
    <property type="component" value="Unassembled WGS sequence"/>
</dbReference>
<proteinExistence type="predicted"/>
<reference evidence="6" key="1">
    <citation type="submission" date="2020-12" db="EMBL/GenBank/DDBJ databases">
        <title>Antrihabitans popcorni sp. nov. and Antrihabitans auranticaus sp. nov., isolated from a larva cave.</title>
        <authorList>
            <person name="Lee S.D."/>
            <person name="Kim I.S."/>
        </authorList>
    </citation>
    <scope>NUCLEOTIDE SEQUENCE</scope>
    <source>
        <strain evidence="6">YC3-6</strain>
    </source>
</reference>
<dbReference type="InterPro" id="IPR054156">
    <property type="entry name" value="YxaF_TetR_C"/>
</dbReference>
<evidence type="ECO:0000313" key="6">
    <source>
        <dbReference type="EMBL" id="MBJ8337861.1"/>
    </source>
</evidence>
<keyword evidence="1" id="KW-0805">Transcription regulation</keyword>
<dbReference type="InterPro" id="IPR009057">
    <property type="entry name" value="Homeodomain-like_sf"/>
</dbReference>
<evidence type="ECO:0000256" key="3">
    <source>
        <dbReference type="ARBA" id="ARBA00023163"/>
    </source>
</evidence>
<gene>
    <name evidence="6" type="ORF">JGU71_03085</name>
</gene>
<sequence>MVDGPRERLINSAIHLVRRNGLAGTGIAELLEHSKTARRSIYMHFPRGKDELIETSTRAAGTLMSATIARLTASDDPAQSIEAFVRMWRSILADSDFTAGCPVVAAALGGSEAQSAPAAAAAVFRDWERLISAQLVRLGVPTARADSLATMTIGSVEGAIVLAIASRSMQPLERTQLHLTELVEHDVQVAAAR</sequence>
<dbReference type="Pfam" id="PF21993">
    <property type="entry name" value="TetR_C_13_2"/>
    <property type="match status" value="1"/>
</dbReference>
<evidence type="ECO:0000256" key="1">
    <source>
        <dbReference type="ARBA" id="ARBA00023015"/>
    </source>
</evidence>
<evidence type="ECO:0000259" key="5">
    <source>
        <dbReference type="PROSITE" id="PS50977"/>
    </source>
</evidence>
<dbReference type="AlphaFoldDB" id="A0A934U113"/>
<feature type="domain" description="HTH tetR-type" evidence="5">
    <location>
        <begin position="3"/>
        <end position="63"/>
    </location>
</feature>
<dbReference type="EMBL" id="JAEMNV010000001">
    <property type="protein sequence ID" value="MBJ8337861.1"/>
    <property type="molecule type" value="Genomic_DNA"/>
</dbReference>
<evidence type="ECO:0000313" key="7">
    <source>
        <dbReference type="Proteomes" id="UP000655868"/>
    </source>
</evidence>
<dbReference type="RefSeq" id="WP_199701832.1">
    <property type="nucleotide sequence ID" value="NZ_JAEMNV010000001.1"/>
</dbReference>
<dbReference type="InterPro" id="IPR001647">
    <property type="entry name" value="HTH_TetR"/>
</dbReference>
<comment type="caution">
    <text evidence="6">The sequence shown here is derived from an EMBL/GenBank/DDBJ whole genome shotgun (WGS) entry which is preliminary data.</text>
</comment>
<dbReference type="PROSITE" id="PS50977">
    <property type="entry name" value="HTH_TETR_2"/>
    <property type="match status" value="1"/>
</dbReference>
<dbReference type="PANTHER" id="PTHR47506">
    <property type="entry name" value="TRANSCRIPTIONAL REGULATORY PROTEIN"/>
    <property type="match status" value="1"/>
</dbReference>
<keyword evidence="3" id="KW-0804">Transcription</keyword>
<feature type="DNA-binding region" description="H-T-H motif" evidence="4">
    <location>
        <begin position="26"/>
        <end position="45"/>
    </location>
</feature>
<keyword evidence="7" id="KW-1185">Reference proteome</keyword>
<accession>A0A934U113</accession>
<evidence type="ECO:0000256" key="2">
    <source>
        <dbReference type="ARBA" id="ARBA00023125"/>
    </source>
</evidence>
<dbReference type="PANTHER" id="PTHR47506:SF3">
    <property type="entry name" value="HTH-TYPE TRANSCRIPTIONAL REGULATOR LMRA"/>
    <property type="match status" value="1"/>
</dbReference>
<evidence type="ECO:0000256" key="4">
    <source>
        <dbReference type="PROSITE-ProRule" id="PRU00335"/>
    </source>
</evidence>
<dbReference type="InterPro" id="IPR036271">
    <property type="entry name" value="Tet_transcr_reg_TetR-rel_C_sf"/>
</dbReference>
<dbReference type="SUPFAM" id="SSF46689">
    <property type="entry name" value="Homeodomain-like"/>
    <property type="match status" value="1"/>
</dbReference>
<name>A0A934U113_9NOCA</name>
<organism evidence="6 7">
    <name type="scientific">Antrihabitans stalagmiti</name>
    <dbReference type="NCBI Taxonomy" id="2799499"/>
    <lineage>
        <taxon>Bacteria</taxon>
        <taxon>Bacillati</taxon>
        <taxon>Actinomycetota</taxon>
        <taxon>Actinomycetes</taxon>
        <taxon>Mycobacteriales</taxon>
        <taxon>Nocardiaceae</taxon>
        <taxon>Antrihabitans</taxon>
    </lineage>
</organism>
<keyword evidence="2 4" id="KW-0238">DNA-binding</keyword>
<dbReference type="Pfam" id="PF00440">
    <property type="entry name" value="TetR_N"/>
    <property type="match status" value="1"/>
</dbReference>
<dbReference type="Gene3D" id="1.10.357.10">
    <property type="entry name" value="Tetracycline Repressor, domain 2"/>
    <property type="match status" value="1"/>
</dbReference>
<protein>
    <submittedName>
        <fullName evidence="6">TetR/AcrR family transcriptional regulator</fullName>
    </submittedName>
</protein>